<evidence type="ECO:0000313" key="4">
    <source>
        <dbReference type="EMBL" id="KAG6756552.1"/>
    </source>
</evidence>
<keyword evidence="5" id="KW-1185">Reference proteome</keyword>
<dbReference type="Pfam" id="PF04677">
    <property type="entry name" value="CwfJ_C_1"/>
    <property type="match status" value="1"/>
</dbReference>
<reference evidence="4" key="1">
    <citation type="journal article" date="2020" name="bioRxiv">
        <title>Hybrid origin of Populus tomentosa Carr. identified through genome sequencing and phylogenomic analysis.</title>
        <authorList>
            <person name="An X."/>
            <person name="Gao K."/>
            <person name="Chen Z."/>
            <person name="Li J."/>
            <person name="Yang X."/>
            <person name="Yang X."/>
            <person name="Zhou J."/>
            <person name="Guo T."/>
            <person name="Zhao T."/>
            <person name="Huang S."/>
            <person name="Miao D."/>
            <person name="Khan W.U."/>
            <person name="Rao P."/>
            <person name="Ye M."/>
            <person name="Lei B."/>
            <person name="Liao W."/>
            <person name="Wang J."/>
            <person name="Ji L."/>
            <person name="Li Y."/>
            <person name="Guo B."/>
            <person name="Mustafa N.S."/>
            <person name="Li S."/>
            <person name="Yun Q."/>
            <person name="Keller S.R."/>
            <person name="Mao J."/>
            <person name="Zhang R."/>
            <person name="Strauss S.H."/>
        </authorList>
    </citation>
    <scope>NUCLEOTIDE SEQUENCE</scope>
    <source>
        <strain evidence="4">GM15</strain>
        <tissue evidence="4">Leaf</tissue>
    </source>
</reference>
<feature type="region of interest" description="Disordered" evidence="2">
    <location>
        <begin position="128"/>
        <end position="150"/>
    </location>
</feature>
<proteinExistence type="inferred from homology"/>
<dbReference type="AlphaFoldDB" id="A0A8X7YVP1"/>
<evidence type="ECO:0000313" key="5">
    <source>
        <dbReference type="Proteomes" id="UP000886885"/>
    </source>
</evidence>
<dbReference type="InterPro" id="IPR040194">
    <property type="entry name" value="Cwf19-like"/>
</dbReference>
<dbReference type="EMBL" id="JAAWWB010000021">
    <property type="protein sequence ID" value="KAG6756552.1"/>
    <property type="molecule type" value="Genomic_DNA"/>
</dbReference>
<dbReference type="PANTHER" id="PTHR12072:SF5">
    <property type="entry name" value="CWF19-LIKE PROTEIN 2"/>
    <property type="match status" value="1"/>
</dbReference>
<dbReference type="OrthoDB" id="2113965at2759"/>
<evidence type="ECO:0000256" key="1">
    <source>
        <dbReference type="ARBA" id="ARBA00006795"/>
    </source>
</evidence>
<gene>
    <name evidence="4" type="ORF">POTOM_039982</name>
</gene>
<dbReference type="GO" id="GO:0000398">
    <property type="term" value="P:mRNA splicing, via spliceosome"/>
    <property type="evidence" value="ECO:0007669"/>
    <property type="project" value="TreeGrafter"/>
</dbReference>
<dbReference type="PANTHER" id="PTHR12072">
    <property type="entry name" value="CWF19, CELL CYCLE CONTROL PROTEIN"/>
    <property type="match status" value="1"/>
</dbReference>
<comment type="caution">
    <text evidence="4">The sequence shown here is derived from an EMBL/GenBank/DDBJ whole genome shotgun (WGS) entry which is preliminary data.</text>
</comment>
<name>A0A8X7YVP1_POPTO</name>
<comment type="similarity">
    <text evidence="1">Belongs to the CWF19 family.</text>
</comment>
<organism evidence="4 5">
    <name type="scientific">Populus tomentosa</name>
    <name type="common">Chinese white poplar</name>
    <dbReference type="NCBI Taxonomy" id="118781"/>
    <lineage>
        <taxon>Eukaryota</taxon>
        <taxon>Viridiplantae</taxon>
        <taxon>Streptophyta</taxon>
        <taxon>Embryophyta</taxon>
        <taxon>Tracheophyta</taxon>
        <taxon>Spermatophyta</taxon>
        <taxon>Magnoliopsida</taxon>
        <taxon>eudicotyledons</taxon>
        <taxon>Gunneridae</taxon>
        <taxon>Pentapetalae</taxon>
        <taxon>rosids</taxon>
        <taxon>fabids</taxon>
        <taxon>Malpighiales</taxon>
        <taxon>Salicaceae</taxon>
        <taxon>Saliceae</taxon>
        <taxon>Populus</taxon>
    </lineage>
</organism>
<feature type="domain" description="Cwf19-like C-terminal" evidence="3">
    <location>
        <begin position="162"/>
        <end position="223"/>
    </location>
</feature>
<sequence length="290" mass="32939">MIVIIRKLARLLEGCICPPSSDLSSKVHGTLSRRKRKSQNMSPKDAALVSAAASTVNKFADDGSFMSKILVKQNEDAGGSAGSYSNQEENVESHVDMLFKVFLREARRMKMLIGILLNLQAGYEYDFEDDPRSKSHKKGRDSGHKVSEKNDLAKRILTHQERCHCCISPMQHDSAARNGDNNVREEIRNFKKCLLMMFSKQEKDLVFLETVISLSKQRRHFHVIDDKKNFKSSLGDVMGGMLHLPEEDMYRRQRHGISMEAQKLAVANPRDWELFSGKLLLDSLTLSELL</sequence>
<evidence type="ECO:0000259" key="3">
    <source>
        <dbReference type="Pfam" id="PF04677"/>
    </source>
</evidence>
<protein>
    <recommendedName>
        <fullName evidence="3">Cwf19-like C-terminal domain-containing protein</fullName>
    </recommendedName>
</protein>
<feature type="region of interest" description="Disordered" evidence="2">
    <location>
        <begin position="25"/>
        <end position="44"/>
    </location>
</feature>
<dbReference type="GO" id="GO:0071014">
    <property type="term" value="C:post-mRNA release spliceosomal complex"/>
    <property type="evidence" value="ECO:0007669"/>
    <property type="project" value="TreeGrafter"/>
</dbReference>
<evidence type="ECO:0000256" key="2">
    <source>
        <dbReference type="SAM" id="MobiDB-lite"/>
    </source>
</evidence>
<feature type="compositionally biased region" description="Basic and acidic residues" evidence="2">
    <location>
        <begin position="140"/>
        <end position="150"/>
    </location>
</feature>
<accession>A0A8X7YVP1</accession>
<dbReference type="InterPro" id="IPR006768">
    <property type="entry name" value="Cwf19-like_C_dom-1"/>
</dbReference>
<dbReference type="Proteomes" id="UP000886885">
    <property type="component" value="Chromosome 11A"/>
</dbReference>